<dbReference type="GO" id="GO:0048039">
    <property type="term" value="F:ubiquinone binding"/>
    <property type="evidence" value="ECO:0007669"/>
    <property type="project" value="TreeGrafter"/>
</dbReference>
<evidence type="ECO:0000313" key="14">
    <source>
        <dbReference type="Proteomes" id="UP001201812"/>
    </source>
</evidence>
<dbReference type="Pfam" id="PF05328">
    <property type="entry name" value="CybS"/>
    <property type="match status" value="1"/>
</dbReference>
<keyword evidence="9 12" id="KW-0472">Membrane</keyword>
<evidence type="ECO:0000256" key="2">
    <source>
        <dbReference type="ARBA" id="ARBA00007294"/>
    </source>
</evidence>
<keyword evidence="7 12" id="KW-1133">Transmembrane helix</keyword>
<comment type="subcellular location">
    <subcellularLocation>
        <location evidence="1 12">Mitochondrion inner membrane</location>
        <topology evidence="1 12">Multi-pass membrane protein</topology>
    </subcellularLocation>
</comment>
<dbReference type="GO" id="GO:0046872">
    <property type="term" value="F:metal ion binding"/>
    <property type="evidence" value="ECO:0007669"/>
    <property type="project" value="UniProtKB-KW"/>
</dbReference>
<dbReference type="EMBL" id="JAKKPZ010000003">
    <property type="protein sequence ID" value="KAI1723955.1"/>
    <property type="molecule type" value="Genomic_DNA"/>
</dbReference>
<comment type="similarity">
    <text evidence="2 12">Belongs to the CybS family.</text>
</comment>
<proteinExistence type="inferred from homology"/>
<feature type="binding site" description="axial binding residue" evidence="11">
    <location>
        <position position="96"/>
    </location>
    <ligand>
        <name>heme b</name>
        <dbReference type="ChEBI" id="CHEBI:60344"/>
        <note>ligand shared with SDHC</note>
    </ligand>
    <ligandPart>
        <name>Fe</name>
        <dbReference type="ChEBI" id="CHEBI:18248"/>
    </ligandPart>
</feature>
<feature type="transmembrane region" description="Helical" evidence="12">
    <location>
        <begin position="87"/>
        <end position="105"/>
    </location>
</feature>
<protein>
    <recommendedName>
        <fullName evidence="12">Succinate dehydrogenase [ubiquinone] cytochrome b small subunit</fullName>
    </recommendedName>
</protein>
<dbReference type="GO" id="GO:0006099">
    <property type="term" value="P:tricarboxylic acid cycle"/>
    <property type="evidence" value="ECO:0007669"/>
    <property type="project" value="UniProtKB-KW"/>
</dbReference>
<keyword evidence="12" id="KW-0249">Electron transport</keyword>
<name>A0AAD4RBU4_9BILA</name>
<gene>
    <name evidence="13" type="ORF">DdX_04139</name>
</gene>
<keyword evidence="12" id="KW-0349">Heme</keyword>
<keyword evidence="4 12" id="KW-0812">Transmembrane</keyword>
<keyword evidence="8 12" id="KW-0496">Mitochondrion</keyword>
<evidence type="ECO:0000256" key="1">
    <source>
        <dbReference type="ARBA" id="ARBA00004448"/>
    </source>
</evidence>
<organism evidence="13 14">
    <name type="scientific">Ditylenchus destructor</name>
    <dbReference type="NCBI Taxonomy" id="166010"/>
    <lineage>
        <taxon>Eukaryota</taxon>
        <taxon>Metazoa</taxon>
        <taxon>Ecdysozoa</taxon>
        <taxon>Nematoda</taxon>
        <taxon>Chromadorea</taxon>
        <taxon>Rhabditida</taxon>
        <taxon>Tylenchina</taxon>
        <taxon>Tylenchomorpha</taxon>
        <taxon>Sphaerularioidea</taxon>
        <taxon>Anguinidae</taxon>
        <taxon>Anguininae</taxon>
        <taxon>Ditylenchus</taxon>
    </lineage>
</organism>
<keyword evidence="5 12" id="KW-0999">Mitochondrion inner membrane</keyword>
<keyword evidence="3 12" id="KW-0813">Transport</keyword>
<keyword evidence="12" id="KW-0816">Tricarboxylic acid cycle</keyword>
<evidence type="ECO:0000313" key="13">
    <source>
        <dbReference type="EMBL" id="KAI1723955.1"/>
    </source>
</evidence>
<keyword evidence="6 12" id="KW-0809">Transit peptide</keyword>
<evidence type="ECO:0000256" key="8">
    <source>
        <dbReference type="ARBA" id="ARBA00023128"/>
    </source>
</evidence>
<feature type="transmembrane region" description="Helical" evidence="12">
    <location>
        <begin position="125"/>
        <end position="142"/>
    </location>
</feature>
<evidence type="ECO:0000256" key="11">
    <source>
        <dbReference type="PIRSR" id="PIRSR607992-2"/>
    </source>
</evidence>
<dbReference type="Gene3D" id="1.20.1300.10">
    <property type="entry name" value="Fumarate reductase/succinate dehydrogenase, transmembrane subunit"/>
    <property type="match status" value="1"/>
</dbReference>
<keyword evidence="11 12" id="KW-0479">Metal-binding</keyword>
<evidence type="ECO:0000256" key="3">
    <source>
        <dbReference type="ARBA" id="ARBA00022448"/>
    </source>
</evidence>
<evidence type="ECO:0000256" key="4">
    <source>
        <dbReference type="ARBA" id="ARBA00022692"/>
    </source>
</evidence>
<dbReference type="Proteomes" id="UP001201812">
    <property type="component" value="Unassembled WGS sequence"/>
</dbReference>
<evidence type="ECO:0000256" key="5">
    <source>
        <dbReference type="ARBA" id="ARBA00022792"/>
    </source>
</evidence>
<evidence type="ECO:0000256" key="6">
    <source>
        <dbReference type="ARBA" id="ARBA00022946"/>
    </source>
</evidence>
<dbReference type="InterPro" id="IPR007992">
    <property type="entry name" value="CybS"/>
</dbReference>
<dbReference type="InterPro" id="IPR034804">
    <property type="entry name" value="SQR/QFR_C/D"/>
</dbReference>
<evidence type="ECO:0000256" key="7">
    <source>
        <dbReference type="ARBA" id="ARBA00022989"/>
    </source>
</evidence>
<sequence>MISRLCQTGSARAQLRLFQMAPAISVTPKACLVSKTTTTNPDTSAALGFKSTIGEHSKWFKIERYWAVAMLPLFPAAYFIHTPTMDMALTIAIVLHVHWGVAAVIQDYARATVVGETFSNKAPRLNYIISILLLAALFHFNYNDVGLTKAFEMFFRL</sequence>
<dbReference type="PANTHER" id="PTHR13337">
    <property type="entry name" value="SUCCINATE DEHYDROGENASE"/>
    <property type="match status" value="1"/>
</dbReference>
<dbReference type="GO" id="GO:0005743">
    <property type="term" value="C:mitochondrial inner membrane"/>
    <property type="evidence" value="ECO:0007669"/>
    <property type="project" value="UniProtKB-SubCell"/>
</dbReference>
<accession>A0AAD4RBU4</accession>
<evidence type="ECO:0000256" key="9">
    <source>
        <dbReference type="ARBA" id="ARBA00023136"/>
    </source>
</evidence>
<comment type="caution">
    <text evidence="13">The sequence shown here is derived from an EMBL/GenBank/DDBJ whole genome shotgun (WGS) entry which is preliminary data.</text>
</comment>
<evidence type="ECO:0000256" key="10">
    <source>
        <dbReference type="PIRSR" id="PIRSR607992-1"/>
    </source>
</evidence>
<keyword evidence="14" id="KW-1185">Reference proteome</keyword>
<feature type="binding site" evidence="10">
    <location>
        <position position="108"/>
    </location>
    <ligand>
        <name>a ubiquinone</name>
        <dbReference type="ChEBI" id="CHEBI:16389"/>
        <note>ligand shared with IP/SDHB</note>
    </ligand>
</feature>
<dbReference type="GO" id="GO:0020037">
    <property type="term" value="F:heme binding"/>
    <property type="evidence" value="ECO:0007669"/>
    <property type="project" value="TreeGrafter"/>
</dbReference>
<dbReference type="CDD" id="cd03496">
    <property type="entry name" value="SQR_TypeC_CybS"/>
    <property type="match status" value="1"/>
</dbReference>
<dbReference type="AlphaFoldDB" id="A0AAD4RBU4"/>
<feature type="transmembrane region" description="Helical" evidence="12">
    <location>
        <begin position="65"/>
        <end position="81"/>
    </location>
</feature>
<dbReference type="GO" id="GO:0006121">
    <property type="term" value="P:mitochondrial electron transport, succinate to ubiquinone"/>
    <property type="evidence" value="ECO:0007669"/>
    <property type="project" value="TreeGrafter"/>
</dbReference>
<dbReference type="PANTHER" id="PTHR13337:SF2">
    <property type="entry name" value="SUCCINATE DEHYDROGENASE [UBIQUINONE] CYTOCHROME B SMALL SUBUNIT, MITOCHONDRIAL"/>
    <property type="match status" value="1"/>
</dbReference>
<keyword evidence="11" id="KW-0408">Iron</keyword>
<reference evidence="13" key="1">
    <citation type="submission" date="2022-01" db="EMBL/GenBank/DDBJ databases">
        <title>Genome Sequence Resource for Two Populations of Ditylenchus destructor, the Migratory Endoparasitic Phytonematode.</title>
        <authorList>
            <person name="Zhang H."/>
            <person name="Lin R."/>
            <person name="Xie B."/>
        </authorList>
    </citation>
    <scope>NUCLEOTIDE SEQUENCE</scope>
    <source>
        <strain evidence="13">BazhouSP</strain>
    </source>
</reference>
<comment type="function">
    <text evidence="12">Membrane-anchoring subunit of succinate dehydrogenase (SDH) that is involved in complex II of the mitochondrial electron transport chain and is responsible for transferring electrons from succinate to ubiquinone (coenzyme Q).</text>
</comment>
<evidence type="ECO:0000256" key="12">
    <source>
        <dbReference type="RuleBase" id="RU364031"/>
    </source>
</evidence>